<sequence>DDHKKEETILSTGREKREFYEKEEEEAILSTGKDNFINRKRQFYQQEEAILSTGRDNCINRKGQFYRTLREVDLPDSRRNSTTRKLKSLPTPSQVTKRHMQNFHDDFTYKI</sequence>
<feature type="non-terminal residue" evidence="2">
    <location>
        <position position="1"/>
    </location>
</feature>
<feature type="non-terminal residue" evidence="2">
    <location>
        <position position="111"/>
    </location>
</feature>
<dbReference type="Proteomes" id="UP001233999">
    <property type="component" value="Unassembled WGS sequence"/>
</dbReference>
<evidence type="ECO:0000313" key="3">
    <source>
        <dbReference type="Proteomes" id="UP001233999"/>
    </source>
</evidence>
<reference evidence="2" key="2">
    <citation type="submission" date="2023-05" db="EMBL/GenBank/DDBJ databases">
        <authorList>
            <person name="Fouks B."/>
        </authorList>
    </citation>
    <scope>NUCLEOTIDE SEQUENCE</scope>
    <source>
        <strain evidence="2">Stay&amp;Tobe</strain>
        <tissue evidence="2">Testes</tissue>
    </source>
</reference>
<comment type="caution">
    <text evidence="2">The sequence shown here is derived from an EMBL/GenBank/DDBJ whole genome shotgun (WGS) entry which is preliminary data.</text>
</comment>
<evidence type="ECO:0000256" key="1">
    <source>
        <dbReference type="SAM" id="MobiDB-lite"/>
    </source>
</evidence>
<feature type="region of interest" description="Disordered" evidence="1">
    <location>
        <begin position="76"/>
        <end position="95"/>
    </location>
</feature>
<organism evidence="2 3">
    <name type="scientific">Diploptera punctata</name>
    <name type="common">Pacific beetle cockroach</name>
    <dbReference type="NCBI Taxonomy" id="6984"/>
    <lineage>
        <taxon>Eukaryota</taxon>
        <taxon>Metazoa</taxon>
        <taxon>Ecdysozoa</taxon>
        <taxon>Arthropoda</taxon>
        <taxon>Hexapoda</taxon>
        <taxon>Insecta</taxon>
        <taxon>Pterygota</taxon>
        <taxon>Neoptera</taxon>
        <taxon>Polyneoptera</taxon>
        <taxon>Dictyoptera</taxon>
        <taxon>Blattodea</taxon>
        <taxon>Blaberoidea</taxon>
        <taxon>Blaberidae</taxon>
        <taxon>Diplopterinae</taxon>
        <taxon>Diploptera</taxon>
    </lineage>
</organism>
<dbReference type="EMBL" id="JASPKZ010006063">
    <property type="protein sequence ID" value="KAJ9587796.1"/>
    <property type="molecule type" value="Genomic_DNA"/>
</dbReference>
<dbReference type="AlphaFoldDB" id="A0AAD7ZW60"/>
<accession>A0AAD7ZW60</accession>
<reference evidence="2" key="1">
    <citation type="journal article" date="2023" name="IScience">
        <title>Live-bearing cockroach genome reveals convergent evolutionary mechanisms linked to viviparity in insects and beyond.</title>
        <authorList>
            <person name="Fouks B."/>
            <person name="Harrison M.C."/>
            <person name="Mikhailova A.A."/>
            <person name="Marchal E."/>
            <person name="English S."/>
            <person name="Carruthers M."/>
            <person name="Jennings E.C."/>
            <person name="Chiamaka E.L."/>
            <person name="Frigard R.A."/>
            <person name="Pippel M."/>
            <person name="Attardo G.M."/>
            <person name="Benoit J.B."/>
            <person name="Bornberg-Bauer E."/>
            <person name="Tobe S.S."/>
        </authorList>
    </citation>
    <scope>NUCLEOTIDE SEQUENCE</scope>
    <source>
        <strain evidence="2">Stay&amp;Tobe</strain>
    </source>
</reference>
<keyword evidence="3" id="KW-1185">Reference proteome</keyword>
<proteinExistence type="predicted"/>
<gene>
    <name evidence="2" type="ORF">L9F63_018779</name>
</gene>
<protein>
    <submittedName>
        <fullName evidence="2">Uncharacterized protein</fullName>
    </submittedName>
</protein>
<name>A0AAD7ZW60_DIPPU</name>
<evidence type="ECO:0000313" key="2">
    <source>
        <dbReference type="EMBL" id="KAJ9587796.1"/>
    </source>
</evidence>